<keyword evidence="5" id="KW-0175">Coiled coil</keyword>
<gene>
    <name evidence="8" type="ORF">ACFOSU_09635</name>
</gene>
<evidence type="ECO:0000256" key="1">
    <source>
        <dbReference type="ARBA" id="ARBA00004370"/>
    </source>
</evidence>
<dbReference type="PANTHER" id="PTHR32089:SF112">
    <property type="entry name" value="LYSOZYME-LIKE PROTEIN-RELATED"/>
    <property type="match status" value="1"/>
</dbReference>
<dbReference type="CDD" id="cd11386">
    <property type="entry name" value="MCP_signal"/>
    <property type="match status" value="1"/>
</dbReference>
<feature type="region of interest" description="Disordered" evidence="6">
    <location>
        <begin position="535"/>
        <end position="561"/>
    </location>
</feature>
<evidence type="ECO:0000256" key="5">
    <source>
        <dbReference type="SAM" id="Coils"/>
    </source>
</evidence>
<evidence type="ECO:0000256" key="3">
    <source>
        <dbReference type="ARBA" id="ARBA00029447"/>
    </source>
</evidence>
<comment type="similarity">
    <text evidence="3">Belongs to the methyl-accepting chemotaxis (MCP) protein family.</text>
</comment>
<feature type="domain" description="Methyl-accepting transducer" evidence="7">
    <location>
        <begin position="86"/>
        <end position="322"/>
    </location>
</feature>
<comment type="subcellular location">
    <subcellularLocation>
        <location evidence="1">Membrane</location>
    </subcellularLocation>
</comment>
<sequence>MRRWGSTGLCVLLVAAAFAAATYLEPAWRAYVAALLGLLAGLCHDRLGAIYHGDETRLERMNRRGRPAATRDYLSLRRMAYRLVRRGGRTAIVSAEVSQHADRLARRLGEQETIVHDAAASMQAISTAISQVSTSASQVSELASRSRDASQESREALDQVIGEMADLAARSDDALALLETLSRKSESVRDVTGLIEEIAEQTNLLSLNASIEAARAGEHGRGFAVVAGEVRNLAKRTAEATKRVESQVDEIGDSSQKVVDNIGHLMRRVGDRAKDIEAVGERLNTMTRDFDVVDTEIAAIAVSMNDTRGHSQQVSETLGVLQTHVDDGNRDMHALAEQAQTLMQAAEEVEGELAQQRLDSRHQQVFTLARKAADRIGAVLTGALKSGELSERDLFEIRYLPIPGTNPPKYHTAYDSLTDRHLPDIQDPVLETLEAAYAMTCDRRGYVPTHNRRSSRPPTGDYETDLKYSRQKRLFDDATGGRCGNHDQPLLVQTYKRDTGEVMHDLSVPVYVAGRHWGGFRIGYHPVPAEVAAKSAPTSSTTSSTGLAQAPTHSAATYASG</sequence>
<feature type="compositionally biased region" description="Polar residues" evidence="6">
    <location>
        <begin position="551"/>
        <end position="561"/>
    </location>
</feature>
<accession>A0ABV7EQN1</accession>
<keyword evidence="2 4" id="KW-0807">Transducer</keyword>
<name>A0ABV7EQN1_9GAMM</name>
<evidence type="ECO:0000256" key="2">
    <source>
        <dbReference type="ARBA" id="ARBA00023224"/>
    </source>
</evidence>
<feature type="coiled-coil region" evidence="5">
    <location>
        <begin position="332"/>
        <end position="359"/>
    </location>
</feature>
<dbReference type="PANTHER" id="PTHR32089">
    <property type="entry name" value="METHYL-ACCEPTING CHEMOTAXIS PROTEIN MCPB"/>
    <property type="match status" value="1"/>
</dbReference>
<dbReference type="Gene3D" id="1.10.287.950">
    <property type="entry name" value="Methyl-accepting chemotaxis protein"/>
    <property type="match status" value="1"/>
</dbReference>
<dbReference type="InterPro" id="IPR004090">
    <property type="entry name" value="Chemotax_Me-accpt_rcpt"/>
</dbReference>
<dbReference type="SUPFAM" id="SSF58104">
    <property type="entry name" value="Methyl-accepting chemotaxis protein (MCP) signaling domain"/>
    <property type="match status" value="1"/>
</dbReference>
<dbReference type="Proteomes" id="UP001595462">
    <property type="component" value="Unassembled WGS sequence"/>
</dbReference>
<comment type="caution">
    <text evidence="8">The sequence shown here is derived from an EMBL/GenBank/DDBJ whole genome shotgun (WGS) entry which is preliminary data.</text>
</comment>
<dbReference type="RefSeq" id="WP_380688866.1">
    <property type="nucleotide sequence ID" value="NZ_JBHRSS010000003.1"/>
</dbReference>
<dbReference type="SMART" id="SM00283">
    <property type="entry name" value="MA"/>
    <property type="match status" value="1"/>
</dbReference>
<organism evidence="8 9">
    <name type="scientific">Salinisphaera aquimarina</name>
    <dbReference type="NCBI Taxonomy" id="2094031"/>
    <lineage>
        <taxon>Bacteria</taxon>
        <taxon>Pseudomonadati</taxon>
        <taxon>Pseudomonadota</taxon>
        <taxon>Gammaproteobacteria</taxon>
        <taxon>Salinisphaerales</taxon>
        <taxon>Salinisphaeraceae</taxon>
        <taxon>Salinisphaera</taxon>
    </lineage>
</organism>
<protein>
    <submittedName>
        <fullName evidence="8">Methyl-accepting chemotaxis protein</fullName>
    </submittedName>
</protein>
<evidence type="ECO:0000256" key="6">
    <source>
        <dbReference type="SAM" id="MobiDB-lite"/>
    </source>
</evidence>
<dbReference type="EMBL" id="JBHRSS010000003">
    <property type="protein sequence ID" value="MFC3104155.1"/>
    <property type="molecule type" value="Genomic_DNA"/>
</dbReference>
<dbReference type="PROSITE" id="PS50111">
    <property type="entry name" value="CHEMOTAXIS_TRANSDUC_2"/>
    <property type="match status" value="1"/>
</dbReference>
<reference evidence="9" key="1">
    <citation type="journal article" date="2019" name="Int. J. Syst. Evol. Microbiol.">
        <title>The Global Catalogue of Microorganisms (GCM) 10K type strain sequencing project: providing services to taxonomists for standard genome sequencing and annotation.</title>
        <authorList>
            <consortium name="The Broad Institute Genomics Platform"/>
            <consortium name="The Broad Institute Genome Sequencing Center for Infectious Disease"/>
            <person name="Wu L."/>
            <person name="Ma J."/>
        </authorList>
    </citation>
    <scope>NUCLEOTIDE SEQUENCE [LARGE SCALE GENOMIC DNA]</scope>
    <source>
        <strain evidence="9">KCTC 52640</strain>
    </source>
</reference>
<evidence type="ECO:0000256" key="4">
    <source>
        <dbReference type="PROSITE-ProRule" id="PRU00284"/>
    </source>
</evidence>
<evidence type="ECO:0000313" key="8">
    <source>
        <dbReference type="EMBL" id="MFC3104155.1"/>
    </source>
</evidence>
<proteinExistence type="inferred from homology"/>
<dbReference type="Pfam" id="PF00015">
    <property type="entry name" value="MCPsignal"/>
    <property type="match status" value="1"/>
</dbReference>
<dbReference type="InterPro" id="IPR004089">
    <property type="entry name" value="MCPsignal_dom"/>
</dbReference>
<evidence type="ECO:0000259" key="7">
    <source>
        <dbReference type="PROSITE" id="PS50111"/>
    </source>
</evidence>
<evidence type="ECO:0000313" key="9">
    <source>
        <dbReference type="Proteomes" id="UP001595462"/>
    </source>
</evidence>
<keyword evidence="9" id="KW-1185">Reference proteome</keyword>
<dbReference type="PRINTS" id="PR00260">
    <property type="entry name" value="CHEMTRNSDUCR"/>
</dbReference>